<feature type="region of interest" description="Disordered" evidence="2">
    <location>
        <begin position="1"/>
        <end position="26"/>
    </location>
</feature>
<feature type="region of interest" description="Disordered" evidence="2">
    <location>
        <begin position="855"/>
        <end position="874"/>
    </location>
</feature>
<evidence type="ECO:0000256" key="2">
    <source>
        <dbReference type="SAM" id="MobiDB-lite"/>
    </source>
</evidence>
<comment type="caution">
    <text evidence="3">The sequence shown here is derived from an EMBL/GenBank/DDBJ whole genome shotgun (WGS) entry which is preliminary data.</text>
</comment>
<dbReference type="Proteomes" id="UP001281761">
    <property type="component" value="Unassembled WGS sequence"/>
</dbReference>
<protein>
    <recommendedName>
        <fullName evidence="1">Exocyst complex component Sec8</fullName>
    </recommendedName>
</protein>
<comment type="similarity">
    <text evidence="1">Belongs to the SEC8 family.</text>
</comment>
<feature type="region of interest" description="Disordered" evidence="2">
    <location>
        <begin position="1701"/>
        <end position="1726"/>
    </location>
</feature>
<proteinExistence type="inferred from homology"/>
<dbReference type="InterPro" id="IPR039682">
    <property type="entry name" value="Sec8/EXOC4"/>
</dbReference>
<evidence type="ECO:0000256" key="1">
    <source>
        <dbReference type="RuleBase" id="RU367079"/>
    </source>
</evidence>
<feature type="region of interest" description="Disordered" evidence="2">
    <location>
        <begin position="886"/>
        <end position="924"/>
    </location>
</feature>
<evidence type="ECO:0000313" key="3">
    <source>
        <dbReference type="EMBL" id="KAK2954741.1"/>
    </source>
</evidence>
<feature type="compositionally biased region" description="Polar residues" evidence="2">
    <location>
        <begin position="899"/>
        <end position="908"/>
    </location>
</feature>
<name>A0ABQ9XTE9_9EUKA</name>
<keyword evidence="1" id="KW-0653">Protein transport</keyword>
<accession>A0ABQ9XTE9</accession>
<feature type="compositionally biased region" description="Polar residues" evidence="2">
    <location>
        <begin position="1705"/>
        <end position="1726"/>
    </location>
</feature>
<gene>
    <name evidence="3" type="ORF">BLNAU_10397</name>
</gene>
<organism evidence="3 4">
    <name type="scientific">Blattamonas nauphoetae</name>
    <dbReference type="NCBI Taxonomy" id="2049346"/>
    <lineage>
        <taxon>Eukaryota</taxon>
        <taxon>Metamonada</taxon>
        <taxon>Preaxostyla</taxon>
        <taxon>Oxymonadida</taxon>
        <taxon>Blattamonas</taxon>
    </lineage>
</organism>
<keyword evidence="4" id="KW-1185">Reference proteome</keyword>
<feature type="compositionally biased region" description="Polar residues" evidence="2">
    <location>
        <begin position="1596"/>
        <end position="1609"/>
    </location>
</feature>
<dbReference type="EMBL" id="JARBJD010000075">
    <property type="protein sequence ID" value="KAK2954741.1"/>
    <property type="molecule type" value="Genomic_DNA"/>
</dbReference>
<keyword evidence="1" id="KW-0268">Exocytosis</keyword>
<feature type="compositionally biased region" description="Acidic residues" evidence="2">
    <location>
        <begin position="887"/>
        <end position="896"/>
    </location>
</feature>
<dbReference type="PANTHER" id="PTHR14146:SF0">
    <property type="entry name" value="EXOCYST COMPLEX COMPONENT 4"/>
    <property type="match status" value="1"/>
</dbReference>
<sequence length="1726" mass="191461">MSMYHQSKYGVRPYQSSKHKVKKSVAQQQLLQEELKQQERRGEIQKAEEKLRSMSDPKYLQPTYFSLTEALTIVNAPDRDARRAKLQDSYNSVTEYLKEVVSGNYRMFTDSIGNFTNIFNNISTISENLGTLDSRLSQSEKFFSFNAGGLESRFKDLLLSETIERFIGTIKSLFKAKEMIQALEQSSLFFTSAKLINLASQELDRTPLKSLNLMKEANEFFAMEPQNLKSEILEQYLSFIFRRPQWNLPDYLPNEETSSIENDLDALHLFLFFLSHTPVGQKMNLPMDLSFPQLHILRSFTQALQMANSYAYIEGSTTTLNTCISFLSSQVETHISAQDLSFSRLAAQLDSPKKSGECNYLLSLMRALVELGNAPSTLAGMGPVLQNHITSSLAEILQLYCALMTMSSTALGAAPFAFSADETFSRHEMLLIMKDLTDTFQTLVSDKQAVILPGLRRMTHTDVIQRILKTVLSHCKTGRDRCSILYSLIFSHFTRTAILLNHSLIGFESLLTPNKRQGFHSNVRMEQYSGSLTVNLMGEFTLMVCTLCTQVFDEILMVPITTSLNTKLNQLKKFVSATFDSAYRKSLDLSATTFGSLQAKFGDPFALGLPDAPSNSDDVSDADDENDSLNGDALEDDDFFLDQEGTMPSGGGSLKSYRSTYTQRVSGLSGLFRLSSHSSGGSGQLEVAVPGGGPISFKHAVTKQHSNLKFVVSTWIRQLYKGSPKAFLIITRRIVTKSLPPFPVTEVIEATLPDISPVTANPDGKRSVMTRINARMSVRPSTGGIFQRMKLAKFAGVNSASPGSNDGEKTPLFTFHNATQPASTSLEICGMGRSPNLSSIDLNKSDTIKFNTLSRRRRAEDGHSVSQQQEMMPSGHIRTLRSKFGDNESEMSDDEISQYRVTPQSETTTNDHTRSKSTTTGDAIGKHQPNAIIAIRAILNNPDSVGFKFSSSNEAFKTSRMFSSRHLKQLSSTSSAVTHATTLASALFSKRPPPPKKGQKAHVSSLDDLSNRFLILSSPSNSLPLLAATNIFLSVTEHLQTSTDILYTTDDSSAQGKKELIGVVGIRDDLDDYTQTALPAYLRNSLQFHAETFIYSKDAFTGRGSRTAMAVEDVGEEHLIVRSSLGVIGMLTALCSLSSDCPVAFDSLKYSYRAVLKMFMNEVRSYAITPLGKNFSQRMKAMDKTKLTMMIREGNVEGEGKVIMDGFGNYGHRTCKPIDFRRMYTCALLVRSIGWMTRRLLSLPSIPASALRTLASTHFSKLDSSSIWSAPAFLLQPPLNVPLSVAEQQATAASIISGELDSAQTMARRRPGSIQTKSGAFRLGGSQGLPVPVNPLIPQPSATQMIVSLLEMLTPDIEEMIQLQQELLTIIRVEIRFFILSQLHLANKQEDYFLEEDATVEPHKQVVSCVKTLMQYGEDLTPTILPDYADEIFGGLDDFICSYCITSTQNIQRINSKAPGQYLHSAAVPQYNLSAEVSSLRCCAQVLQRTRTQSAVVITMRHLVPSEGIVALYNYATTNKNPTFPSQTGILGFHMPTLTTHTITEKILADLGHYPTFSTEFDPLAITLASVNDLTDPYLTLSFRWKALSELFQKSSADGSTGETNPSQITEDEETAKDWLDRMTSSPLQRRNMICHRSLLLSTLSFKQRTNSPILHSSLQPPLNHHIQLSKKDRLLAYQRLLNILKTFTLTPIFLSSDDAIRQPGPSSGKSKQLSSDQVLEVISSL</sequence>
<reference evidence="3 4" key="1">
    <citation type="journal article" date="2022" name="bioRxiv">
        <title>Genomics of Preaxostyla Flagellates Illuminates Evolutionary Transitions and the Path Towards Mitochondrial Loss.</title>
        <authorList>
            <person name="Novak L.V.F."/>
            <person name="Treitli S.C."/>
            <person name="Pyrih J."/>
            <person name="Halakuc P."/>
            <person name="Pipaliya S.V."/>
            <person name="Vacek V."/>
            <person name="Brzon O."/>
            <person name="Soukal P."/>
            <person name="Eme L."/>
            <person name="Dacks J.B."/>
            <person name="Karnkowska A."/>
            <person name="Elias M."/>
            <person name="Hampl V."/>
        </authorList>
    </citation>
    <scope>NUCLEOTIDE SEQUENCE [LARGE SCALE GENOMIC DNA]</scope>
    <source>
        <strain evidence="3">NAU3</strain>
        <tissue evidence="3">Gut</tissue>
    </source>
</reference>
<feature type="region of interest" description="Disordered" evidence="2">
    <location>
        <begin position="1596"/>
        <end position="1617"/>
    </location>
</feature>
<comment type="function">
    <text evidence="1">Component of the exocyst complex involved in the docking of exocytic vesicles with fusion sites on the plasma membrane.</text>
</comment>
<keyword evidence="1" id="KW-0813">Transport</keyword>
<evidence type="ECO:0000313" key="4">
    <source>
        <dbReference type="Proteomes" id="UP001281761"/>
    </source>
</evidence>
<dbReference type="PANTHER" id="PTHR14146">
    <property type="entry name" value="EXOCYST COMPLEX COMPONENT 4"/>
    <property type="match status" value="1"/>
</dbReference>